<keyword evidence="2" id="KW-1185">Reference proteome</keyword>
<dbReference type="EMBL" id="UZAN01008402">
    <property type="protein sequence ID" value="VDP38051.1"/>
    <property type="molecule type" value="Genomic_DNA"/>
</dbReference>
<reference evidence="1 2" key="2">
    <citation type="submission" date="2018-11" db="EMBL/GenBank/DDBJ databases">
        <authorList>
            <consortium name="Pathogen Informatics"/>
        </authorList>
    </citation>
    <scope>NUCLEOTIDE SEQUENCE [LARGE SCALE GENOMIC DNA]</scope>
    <source>
        <strain evidence="1 2">Egypt</strain>
    </source>
</reference>
<gene>
    <name evidence="1" type="ORF">ECPE_LOCUS1390</name>
</gene>
<proteinExistence type="predicted"/>
<dbReference type="AlphaFoldDB" id="A0A183A355"/>
<organism evidence="3">
    <name type="scientific">Echinostoma caproni</name>
    <dbReference type="NCBI Taxonomy" id="27848"/>
    <lineage>
        <taxon>Eukaryota</taxon>
        <taxon>Metazoa</taxon>
        <taxon>Spiralia</taxon>
        <taxon>Lophotrochozoa</taxon>
        <taxon>Platyhelminthes</taxon>
        <taxon>Trematoda</taxon>
        <taxon>Digenea</taxon>
        <taxon>Plagiorchiida</taxon>
        <taxon>Echinostomata</taxon>
        <taxon>Echinostomatoidea</taxon>
        <taxon>Echinostomatidae</taxon>
        <taxon>Echinostoma</taxon>
    </lineage>
</organism>
<dbReference type="Gene3D" id="1.25.40.1030">
    <property type="match status" value="1"/>
</dbReference>
<protein>
    <submittedName>
        <fullName evidence="3">Pecanex-like protein</fullName>
    </submittedName>
</protein>
<name>A0A183A355_9TREM</name>
<evidence type="ECO:0000313" key="1">
    <source>
        <dbReference type="EMBL" id="VDP38051.1"/>
    </source>
</evidence>
<accession>A0A183A355</accession>
<dbReference type="WBParaSite" id="ECPE_0000139001-mRNA-1">
    <property type="protein sequence ID" value="ECPE_0000139001-mRNA-1"/>
    <property type="gene ID" value="ECPE_0000139001"/>
</dbReference>
<evidence type="ECO:0000313" key="3">
    <source>
        <dbReference type="WBParaSite" id="ECPE_0000139001-mRNA-1"/>
    </source>
</evidence>
<evidence type="ECO:0000313" key="2">
    <source>
        <dbReference type="Proteomes" id="UP000272942"/>
    </source>
</evidence>
<dbReference type="Proteomes" id="UP000272942">
    <property type="component" value="Unassembled WGS sequence"/>
</dbReference>
<reference evidence="3" key="1">
    <citation type="submission" date="2016-06" db="UniProtKB">
        <authorList>
            <consortium name="WormBaseParasite"/>
        </authorList>
    </citation>
    <scope>IDENTIFICATION</scope>
</reference>
<sequence length="132" mass="14731">MGLLKRDWSSVISNWPLEDWSTAVALLVNYVWVSDSALFRRFCGVLINRLLDPLSECSLTAEEQGAAAWACSVISTDLNGMVRAWCRLCDVKGTEQRGETLLVRNYSVLLISNTCVCMRSLWRGGVTKPESV</sequence>